<dbReference type="AlphaFoldDB" id="A0A0F6HBF0"/>
<proteinExistence type="predicted"/>
<reference evidence="1 2" key="1">
    <citation type="submission" date="2012-09" db="EMBL/GenBank/DDBJ databases">
        <authorList>
            <person name="Harkins D.M."/>
            <person name="Durkin A.S."/>
            <person name="Brinkac L.M."/>
            <person name="Selengut J.D."/>
            <person name="Sanka R."/>
            <person name="DePew J."/>
            <person name="Purushe J."/>
            <person name="Chanthongthip A."/>
            <person name="Lattana O."/>
            <person name="Phetsouvanh R."/>
            <person name="Newton P.N."/>
            <person name="Vinetz J.M."/>
            <person name="Sutton G.G."/>
            <person name="Nelson W.C."/>
            <person name="Fouts D.E."/>
        </authorList>
    </citation>
    <scope>NUCLEOTIDE SEQUENCE [LARGE SCALE GENOMIC DNA]</scope>
    <source>
        <strain evidence="1 2">UI 12621</strain>
    </source>
</reference>
<organism evidence="1 2">
    <name type="scientific">Leptospira interrogans str. UI 12621</name>
    <dbReference type="NCBI Taxonomy" id="1049937"/>
    <lineage>
        <taxon>Bacteria</taxon>
        <taxon>Pseudomonadati</taxon>
        <taxon>Spirochaetota</taxon>
        <taxon>Spirochaetia</taxon>
        <taxon>Leptospirales</taxon>
        <taxon>Leptospiraceae</taxon>
        <taxon>Leptospira</taxon>
    </lineage>
</organism>
<dbReference type="Proteomes" id="UP000006324">
    <property type="component" value="Unassembled WGS sequence"/>
</dbReference>
<name>A0A0F6HBF0_LEPIR</name>
<protein>
    <submittedName>
        <fullName evidence="1">Uncharacterized protein</fullName>
    </submittedName>
</protein>
<comment type="caution">
    <text evidence="1">The sequence shown here is derived from an EMBL/GenBank/DDBJ whole genome shotgun (WGS) entry which is preliminary data.</text>
</comment>
<evidence type="ECO:0000313" key="1">
    <source>
        <dbReference type="EMBL" id="EKO25614.1"/>
    </source>
</evidence>
<accession>A0A0F6HBF0</accession>
<evidence type="ECO:0000313" key="2">
    <source>
        <dbReference type="Proteomes" id="UP000006324"/>
    </source>
</evidence>
<sequence length="41" mass="4765">MVVPTSFTDKPRFPALEYDRFNCYSFYFINCGSSHILGIDL</sequence>
<gene>
    <name evidence="1" type="ORF">LEP1GSC104_4835</name>
</gene>
<dbReference type="EMBL" id="AHNQ02000022">
    <property type="protein sequence ID" value="EKO25614.1"/>
    <property type="molecule type" value="Genomic_DNA"/>
</dbReference>